<dbReference type="PROSITE" id="PS00092">
    <property type="entry name" value="N6_MTASE"/>
    <property type="match status" value="1"/>
</dbReference>
<dbReference type="InterPro" id="IPR002295">
    <property type="entry name" value="N4/N6-MTase_EcoPI_Mod-like"/>
</dbReference>
<evidence type="ECO:0000313" key="8">
    <source>
        <dbReference type="EMBL" id="MCU6687394.1"/>
    </source>
</evidence>
<feature type="domain" description="DNA methylase N-4/N-6" evidence="6">
    <location>
        <begin position="194"/>
        <end position="450"/>
    </location>
</feature>
<evidence type="ECO:0000313" key="9">
    <source>
        <dbReference type="Proteomes" id="UP001652431"/>
    </source>
</evidence>
<keyword evidence="4" id="KW-0949">S-adenosyl-L-methionine</keyword>
<dbReference type="RefSeq" id="WP_158371071.1">
    <property type="nucleotide sequence ID" value="NZ_JAOQJU010000018.1"/>
</dbReference>
<dbReference type="InterPro" id="IPR002052">
    <property type="entry name" value="DNA_methylase_N6_adenine_CS"/>
</dbReference>
<evidence type="ECO:0000256" key="3">
    <source>
        <dbReference type="ARBA" id="ARBA00022679"/>
    </source>
</evidence>
<keyword evidence="3" id="KW-0808">Transferase</keyword>
<dbReference type="Gene3D" id="3.40.50.150">
    <property type="entry name" value="Vaccinia Virus protein VP39"/>
    <property type="match status" value="1"/>
</dbReference>
<evidence type="ECO:0000256" key="1">
    <source>
        <dbReference type="ARBA" id="ARBA00006594"/>
    </source>
</evidence>
<gene>
    <name evidence="8" type="ORF">OCV99_12775</name>
</gene>
<proteinExistence type="inferred from homology"/>
<evidence type="ECO:0000256" key="4">
    <source>
        <dbReference type="ARBA" id="ARBA00022691"/>
    </source>
</evidence>
<keyword evidence="9" id="KW-1185">Reference proteome</keyword>
<dbReference type="InterPro" id="IPR029063">
    <property type="entry name" value="SAM-dependent_MTases_sf"/>
</dbReference>
<evidence type="ECO:0000256" key="2">
    <source>
        <dbReference type="ARBA" id="ARBA00022603"/>
    </source>
</evidence>
<evidence type="ECO:0000256" key="5">
    <source>
        <dbReference type="ARBA" id="ARBA00022747"/>
    </source>
</evidence>
<dbReference type="PRINTS" id="PR00508">
    <property type="entry name" value="S21N4MTFRASE"/>
</dbReference>
<dbReference type="InterPro" id="IPR002941">
    <property type="entry name" value="DNA_methylase_N4/N6"/>
</dbReference>
<dbReference type="SUPFAM" id="SSF53335">
    <property type="entry name" value="S-adenosyl-L-methionine-dependent methyltransferases"/>
    <property type="match status" value="1"/>
</dbReference>
<protein>
    <submittedName>
        <fullName evidence="8">Site-specific DNA-methyltransferase</fullName>
    </submittedName>
</protein>
<dbReference type="InterPro" id="IPR001091">
    <property type="entry name" value="RM_Methyltransferase"/>
</dbReference>
<keyword evidence="5" id="KW-0680">Restriction system</keyword>
<dbReference type="Pfam" id="PF01555">
    <property type="entry name" value="N6_N4_Mtase"/>
    <property type="match status" value="1"/>
</dbReference>
<dbReference type="PIRSF" id="PIRSF015855">
    <property type="entry name" value="TypeIII_Mtase_mKpnI"/>
    <property type="match status" value="1"/>
</dbReference>
<comment type="caution">
    <text evidence="8">The sequence shown here is derived from an EMBL/GenBank/DDBJ whole genome shotgun (WGS) entry which is preliminary data.</text>
</comment>
<dbReference type="EMBL" id="JAOQJU010000018">
    <property type="protein sequence ID" value="MCU6687394.1"/>
    <property type="molecule type" value="Genomic_DNA"/>
</dbReference>
<comment type="similarity">
    <text evidence="1">Belongs to the N(4)/N(6)-methyltransferase family.</text>
</comment>
<feature type="domain" description="Type III restriction/modification enzyme methylation subunit" evidence="7">
    <location>
        <begin position="37"/>
        <end position="92"/>
    </location>
</feature>
<dbReference type="InterPro" id="IPR022221">
    <property type="entry name" value="TypeIII_RM_meth"/>
</dbReference>
<reference evidence="8 9" key="1">
    <citation type="journal article" date="2021" name="ISME Commun">
        <title>Automated analysis of genomic sequences facilitates high-throughput and comprehensive description of bacteria.</title>
        <authorList>
            <person name="Hitch T.C.A."/>
        </authorList>
    </citation>
    <scope>NUCLEOTIDE SEQUENCE [LARGE SCALE GENOMIC DNA]</scope>
    <source>
        <strain evidence="8 9">Sanger_03</strain>
    </source>
</reference>
<sequence length="577" mass="67142">MQKYYDRLAELLKSNSEFVIDEKLNKNMLAELARKYDAGLFSLLLSDNIIKELFFTETEAGLIFKKDVFLQFISQKEFLPDSYTRFSSKIGLASGDNFISDDNRVVLNWPYKDCVLEGGQTKEDQKRDEVFFNEVLAPDQITTILDDKVFTNWKRYDKDGEHELDELKPDDNLIIEGNNLIVLHSLKKRFAGKVKLIYIDPPFNTDNDSFMYNDRFTRSTWLTFIKNRLQVAKELLSDDGSIFIHCDENQDGYLRVLCDEIFGEDNLMNEIIWRYRTYVGQVKDYFPKKHDTIFWYKKHNRPKFNLIYEDNIEETVDYKRWGKFIVDGNKIRYGNHPTTDSRFAAYLRKYIKQYGQPDEGEVIYQVNGYIIDDVWEDIIALDPKNLSERTKFSGGQKPEALLQRIIGSVTDPGDIVLDYHLGSGTTAAVAHKMGRQYIGIEQMHYIEDISIKRLKDVIGGHKGGISKSVNWTGGGSFVYCNIKNDANKFRERIKMSNGDNMSELLDEVLHSSFLSYRVDPKKVNADEFEKLSLADKKHILLDLIDNNTLYLNYSEIEDKTYNISEADKKHNKEFYGA</sequence>
<evidence type="ECO:0000259" key="6">
    <source>
        <dbReference type="Pfam" id="PF01555"/>
    </source>
</evidence>
<accession>A0ABT2RQI6</accession>
<evidence type="ECO:0000259" key="7">
    <source>
        <dbReference type="Pfam" id="PF12564"/>
    </source>
</evidence>
<organism evidence="8 9">
    <name type="scientific">Dorea acetigenes</name>
    <dbReference type="NCBI Taxonomy" id="2981787"/>
    <lineage>
        <taxon>Bacteria</taxon>
        <taxon>Bacillati</taxon>
        <taxon>Bacillota</taxon>
        <taxon>Clostridia</taxon>
        <taxon>Lachnospirales</taxon>
        <taxon>Lachnospiraceae</taxon>
        <taxon>Dorea</taxon>
    </lineage>
</organism>
<name>A0ABT2RQI6_9FIRM</name>
<dbReference type="Proteomes" id="UP001652431">
    <property type="component" value="Unassembled WGS sequence"/>
</dbReference>
<dbReference type="Pfam" id="PF12564">
    <property type="entry name" value="TypeIII_RM_meth"/>
    <property type="match status" value="1"/>
</dbReference>
<keyword evidence="2" id="KW-0489">Methyltransferase</keyword>